<dbReference type="EMBL" id="CP041372">
    <property type="protein sequence ID" value="QKS71140.1"/>
    <property type="molecule type" value="Genomic_DNA"/>
</dbReference>
<dbReference type="Proteomes" id="UP000318138">
    <property type="component" value="Chromosome"/>
</dbReference>
<dbReference type="RefSeq" id="WP_176009176.1">
    <property type="nucleotide sequence ID" value="NZ_CP041372.2"/>
</dbReference>
<dbReference type="AlphaFoldDB" id="A0A859FE35"/>
<evidence type="ECO:0000313" key="1">
    <source>
        <dbReference type="EMBL" id="QKS71140.1"/>
    </source>
</evidence>
<keyword evidence="2" id="KW-1185">Reference proteome</keyword>
<proteinExistence type="predicted"/>
<protein>
    <submittedName>
        <fullName evidence="1">Uncharacterized protein</fullName>
    </submittedName>
</protein>
<dbReference type="KEGG" id="psua:FLK61_30970"/>
<reference evidence="2" key="1">
    <citation type="submission" date="2019-07" db="EMBL/GenBank/DDBJ databases">
        <title>Bacillus alkalisoli sp. nov. isolated from saline soil.</title>
        <authorList>
            <person name="Sun J.-Q."/>
            <person name="Xu L."/>
        </authorList>
    </citation>
    <scope>NUCLEOTIDE SEQUENCE [LARGE SCALE GENOMIC DNA]</scope>
    <source>
        <strain evidence="2">M4U3P1</strain>
    </source>
</reference>
<sequence length="68" mass="8254">MELQTIRKKLEEVAHMSQELKNSYLRLNDNEKTQFKQGYKAPMDVDELVNMLYDWSEEQYKMKHGENE</sequence>
<gene>
    <name evidence="1" type="ORF">FLK61_30970</name>
</gene>
<organism evidence="1 2">
    <name type="scientific">Paenalkalicoccus suaedae</name>
    <dbReference type="NCBI Taxonomy" id="2592382"/>
    <lineage>
        <taxon>Bacteria</taxon>
        <taxon>Bacillati</taxon>
        <taxon>Bacillota</taxon>
        <taxon>Bacilli</taxon>
        <taxon>Bacillales</taxon>
        <taxon>Bacillaceae</taxon>
        <taxon>Paenalkalicoccus</taxon>
    </lineage>
</organism>
<accession>A0A859FE35</accession>
<name>A0A859FE35_9BACI</name>
<evidence type="ECO:0000313" key="2">
    <source>
        <dbReference type="Proteomes" id="UP000318138"/>
    </source>
</evidence>